<proteinExistence type="evidence at transcript level"/>
<dbReference type="EC" id="2.4.1.-" evidence="10"/>
<organism evidence="11">
    <name type="scientific">Lepeophtheirus salmonis</name>
    <name type="common">Salmon louse</name>
    <name type="synonym">Caligus salmonis</name>
    <dbReference type="NCBI Taxonomy" id="72036"/>
    <lineage>
        <taxon>Eukaryota</taxon>
        <taxon>Metazoa</taxon>
        <taxon>Ecdysozoa</taxon>
        <taxon>Arthropoda</taxon>
        <taxon>Crustacea</taxon>
        <taxon>Multicrustacea</taxon>
        <taxon>Hexanauplia</taxon>
        <taxon>Copepoda</taxon>
        <taxon>Siphonostomatoida</taxon>
        <taxon>Caligidae</taxon>
        <taxon>Lepeophtheirus</taxon>
    </lineage>
</organism>
<name>C1BU93_LEPSM</name>
<protein>
    <recommendedName>
        <fullName evidence="10">Hexosyltransferase</fullName>
        <ecNumber evidence="10">2.4.1.-</ecNumber>
    </recommendedName>
</protein>
<keyword evidence="3 10" id="KW-0328">Glycosyltransferase</keyword>
<keyword evidence="5 10" id="KW-0812">Transmembrane</keyword>
<keyword evidence="9 10" id="KW-0472">Membrane</keyword>
<evidence type="ECO:0000256" key="10">
    <source>
        <dbReference type="RuleBase" id="RU363063"/>
    </source>
</evidence>
<evidence type="ECO:0000256" key="7">
    <source>
        <dbReference type="ARBA" id="ARBA00022989"/>
    </source>
</evidence>
<evidence type="ECO:0000256" key="6">
    <source>
        <dbReference type="ARBA" id="ARBA00022968"/>
    </source>
</evidence>
<keyword evidence="8 10" id="KW-0333">Golgi apparatus</keyword>
<reference evidence="11" key="1">
    <citation type="submission" date="2009-06" db="EMBL/GenBank/DDBJ databases">
        <title>Lepeophtheirus salmonis ESTs and full-length cDNAs.</title>
        <authorList>
            <person name="Yasuike M."/>
            <person name="von Schalburg K."/>
            <person name="Cooper G."/>
            <person name="Leong J."/>
            <person name="Jones S.R.M."/>
            <person name="Koop B.F."/>
        </authorList>
    </citation>
    <scope>NUCLEOTIDE SEQUENCE</scope>
    <source>
        <strain evidence="11">Pacific form</strain>
        <tissue evidence="11">Whole</tissue>
    </source>
</reference>
<dbReference type="InterPro" id="IPR002659">
    <property type="entry name" value="Glyco_trans_31"/>
</dbReference>
<comment type="similarity">
    <text evidence="2 10">Belongs to the glycosyltransferase 31 family.</text>
</comment>
<evidence type="ECO:0000256" key="9">
    <source>
        <dbReference type="ARBA" id="ARBA00023136"/>
    </source>
</evidence>
<dbReference type="GO" id="GO:0006493">
    <property type="term" value="P:protein O-linked glycosylation"/>
    <property type="evidence" value="ECO:0007669"/>
    <property type="project" value="TreeGrafter"/>
</dbReference>
<comment type="subcellular location">
    <subcellularLocation>
        <location evidence="1 10">Golgi apparatus membrane</location>
        <topology evidence="1 10">Single-pass type II membrane protein</topology>
    </subcellularLocation>
</comment>
<dbReference type="GO" id="GO:0016758">
    <property type="term" value="F:hexosyltransferase activity"/>
    <property type="evidence" value="ECO:0007669"/>
    <property type="project" value="InterPro"/>
</dbReference>
<evidence type="ECO:0000256" key="8">
    <source>
        <dbReference type="ARBA" id="ARBA00023034"/>
    </source>
</evidence>
<evidence type="ECO:0000313" key="11">
    <source>
        <dbReference type="EMBL" id="ACO12596.1"/>
    </source>
</evidence>
<dbReference type="PANTHER" id="PTHR11214:SF314">
    <property type="entry name" value="HEXOSYLTRANSFERASE"/>
    <property type="match status" value="1"/>
</dbReference>
<evidence type="ECO:0000256" key="1">
    <source>
        <dbReference type="ARBA" id="ARBA00004323"/>
    </source>
</evidence>
<keyword evidence="7 10" id="KW-1133">Transmembrane helix</keyword>
<evidence type="ECO:0000256" key="5">
    <source>
        <dbReference type="ARBA" id="ARBA00022692"/>
    </source>
</evidence>
<dbReference type="GO" id="GO:0000139">
    <property type="term" value="C:Golgi membrane"/>
    <property type="evidence" value="ECO:0007669"/>
    <property type="project" value="UniProtKB-SubCell"/>
</dbReference>
<evidence type="ECO:0000256" key="2">
    <source>
        <dbReference type="ARBA" id="ARBA00008661"/>
    </source>
</evidence>
<dbReference type="EMBL" id="BT078172">
    <property type="protein sequence ID" value="ACO12596.1"/>
    <property type="molecule type" value="mRNA"/>
</dbReference>
<dbReference type="Pfam" id="PF01762">
    <property type="entry name" value="Galactosyl_T"/>
    <property type="match status" value="1"/>
</dbReference>
<keyword evidence="6 10" id="KW-0735">Signal-anchor</keyword>
<feature type="transmembrane region" description="Helical" evidence="10">
    <location>
        <begin position="6"/>
        <end position="27"/>
    </location>
</feature>
<evidence type="ECO:0000256" key="3">
    <source>
        <dbReference type="ARBA" id="ARBA00022676"/>
    </source>
</evidence>
<sequence>MVLIKGFLKVLVLCTLFKFLWIWFFFYKSSHHGNLRSRQKQLQKDLSLFHFPSNPWMEKKSHFKSNSYHINNCTYRDNRGLHLDPKTFLEDYLDYFWCLIGIQNHDFHVFALKGSKNELLIYSDYQFSIEPELKFKEYDVFFIIFAKHHMDRQRLRNTWIQDLKHPKEGYLFCIPDDTWSMSLVSEEFRFKDMLSSNNDTSMLFWLHSRGIFSQFIVRIESDFLVNMNTLRIILVQETYASNRIYGKLNKYSIPDRSRDGANYLSEREWPWGHYPHFMSNQFYIITGDVVSKLLTASSRVPKLANLSESIYTTGILSIDSNLLLVDMKKFVTESSDHVCTSAIVTQPGNLKSLWEGIKTCSMELI</sequence>
<gene>
    <name evidence="11" type="primary">B3GT5</name>
</gene>
<dbReference type="PANTHER" id="PTHR11214">
    <property type="entry name" value="BETA-1,3-N-ACETYLGLUCOSAMINYLTRANSFERASE"/>
    <property type="match status" value="1"/>
</dbReference>
<accession>C1BU93</accession>
<evidence type="ECO:0000256" key="4">
    <source>
        <dbReference type="ARBA" id="ARBA00022679"/>
    </source>
</evidence>
<dbReference type="AlphaFoldDB" id="C1BU93"/>
<dbReference type="OrthoDB" id="5512589at2759"/>
<keyword evidence="4 11" id="KW-0808">Transferase</keyword>